<keyword evidence="3" id="KW-1185">Reference proteome</keyword>
<reference evidence="2 3" key="1">
    <citation type="submission" date="2020-12" db="EMBL/GenBank/DDBJ databases">
        <title>Metabolic potential, ecology and presence of endohyphal bacteria is reflected in genomic diversity of Mucoromycotina.</title>
        <authorList>
            <person name="Muszewska A."/>
            <person name="Okrasinska A."/>
            <person name="Steczkiewicz K."/>
            <person name="Drgas O."/>
            <person name="Orlowska M."/>
            <person name="Perlinska-Lenart U."/>
            <person name="Aleksandrzak-Piekarczyk T."/>
            <person name="Szatraj K."/>
            <person name="Zielenkiewicz U."/>
            <person name="Pilsyk S."/>
            <person name="Malc E."/>
            <person name="Mieczkowski P."/>
            <person name="Kruszewska J.S."/>
            <person name="Biernat P."/>
            <person name="Pawlowska J."/>
        </authorList>
    </citation>
    <scope>NUCLEOTIDE SEQUENCE [LARGE SCALE GENOMIC DNA]</scope>
    <source>
        <strain evidence="2 3">CBS 142.35</strain>
    </source>
</reference>
<comment type="caution">
    <text evidence="2">The sequence shown here is derived from an EMBL/GenBank/DDBJ whole genome shotgun (WGS) entry which is preliminary data.</text>
</comment>
<keyword evidence="1" id="KW-0812">Transmembrane</keyword>
<dbReference type="EMBL" id="JAEPRB010000075">
    <property type="protein sequence ID" value="KAG2222770.1"/>
    <property type="molecule type" value="Genomic_DNA"/>
</dbReference>
<keyword evidence="1" id="KW-1133">Transmembrane helix</keyword>
<proteinExistence type="predicted"/>
<keyword evidence="1" id="KW-0472">Membrane</keyword>
<evidence type="ECO:0000313" key="2">
    <source>
        <dbReference type="EMBL" id="KAG2222770.1"/>
    </source>
</evidence>
<evidence type="ECO:0000313" key="3">
    <source>
        <dbReference type="Proteomes" id="UP000646827"/>
    </source>
</evidence>
<dbReference type="AlphaFoldDB" id="A0A8H7VJF3"/>
<accession>A0A8H7VJF3</accession>
<gene>
    <name evidence="2" type="ORF">INT45_013134</name>
</gene>
<protein>
    <submittedName>
        <fullName evidence="2">Uncharacterized protein</fullName>
    </submittedName>
</protein>
<name>A0A8H7VJF3_9FUNG</name>
<organism evidence="2 3">
    <name type="scientific">Circinella minor</name>
    <dbReference type="NCBI Taxonomy" id="1195481"/>
    <lineage>
        <taxon>Eukaryota</taxon>
        <taxon>Fungi</taxon>
        <taxon>Fungi incertae sedis</taxon>
        <taxon>Mucoromycota</taxon>
        <taxon>Mucoromycotina</taxon>
        <taxon>Mucoromycetes</taxon>
        <taxon>Mucorales</taxon>
        <taxon>Lichtheimiaceae</taxon>
        <taxon>Circinella</taxon>
    </lineage>
</organism>
<evidence type="ECO:0000256" key="1">
    <source>
        <dbReference type="SAM" id="Phobius"/>
    </source>
</evidence>
<feature type="transmembrane region" description="Helical" evidence="1">
    <location>
        <begin position="12"/>
        <end position="41"/>
    </location>
</feature>
<dbReference type="OrthoDB" id="2284687at2759"/>
<dbReference type="Proteomes" id="UP000646827">
    <property type="component" value="Unassembled WGS sequence"/>
</dbReference>
<sequence>MATTITSSATSIISMITYIFFAPIMAAILSILGLLAVITSIMTSSFISIRLFLLATEFGLGLTLNSASRIFSWLKARLRQLAVGGGTMKERQKFKNINLVSLAQQQEPSIIITDEEHSYQLFTKPNFISLPHRTPIKNIYSKSVPNTPDPSKRVCHQEFTF</sequence>
<feature type="transmembrane region" description="Helical" evidence="1">
    <location>
        <begin position="47"/>
        <end position="67"/>
    </location>
</feature>